<evidence type="ECO:0000256" key="1">
    <source>
        <dbReference type="SAM" id="MobiDB-lite"/>
    </source>
</evidence>
<feature type="region of interest" description="Disordered" evidence="1">
    <location>
        <begin position="610"/>
        <end position="670"/>
    </location>
</feature>
<feature type="compositionally biased region" description="Low complexity" evidence="1">
    <location>
        <begin position="145"/>
        <end position="161"/>
    </location>
</feature>
<feature type="compositionally biased region" description="Basic and acidic residues" evidence="1">
    <location>
        <begin position="102"/>
        <end position="112"/>
    </location>
</feature>
<evidence type="ECO:0000313" key="4">
    <source>
        <dbReference type="Proteomes" id="UP000070133"/>
    </source>
</evidence>
<name>A0A139GYU4_9PEZI</name>
<dbReference type="InterPro" id="IPR003347">
    <property type="entry name" value="JmjC_dom"/>
</dbReference>
<feature type="region of interest" description="Disordered" evidence="1">
    <location>
        <begin position="1"/>
        <end position="197"/>
    </location>
</feature>
<feature type="compositionally biased region" description="Basic and acidic residues" evidence="1">
    <location>
        <begin position="125"/>
        <end position="134"/>
    </location>
</feature>
<dbReference type="EMBL" id="LFZN01000221">
    <property type="protein sequence ID" value="KXS95341.1"/>
    <property type="molecule type" value="Genomic_DNA"/>
</dbReference>
<dbReference type="OrthoDB" id="3860121at2759"/>
<feature type="domain" description="JmjC" evidence="2">
    <location>
        <begin position="363"/>
        <end position="537"/>
    </location>
</feature>
<dbReference type="SUPFAM" id="SSF51197">
    <property type="entry name" value="Clavaminate synthase-like"/>
    <property type="match status" value="1"/>
</dbReference>
<keyword evidence="4" id="KW-1185">Reference proteome</keyword>
<organism evidence="3 4">
    <name type="scientific">Pseudocercospora eumusae</name>
    <dbReference type="NCBI Taxonomy" id="321146"/>
    <lineage>
        <taxon>Eukaryota</taxon>
        <taxon>Fungi</taxon>
        <taxon>Dikarya</taxon>
        <taxon>Ascomycota</taxon>
        <taxon>Pezizomycotina</taxon>
        <taxon>Dothideomycetes</taxon>
        <taxon>Dothideomycetidae</taxon>
        <taxon>Mycosphaerellales</taxon>
        <taxon>Mycosphaerellaceae</taxon>
        <taxon>Pseudocercospora</taxon>
    </lineage>
</organism>
<reference evidence="3 4" key="1">
    <citation type="submission" date="2015-07" db="EMBL/GenBank/DDBJ databases">
        <title>Comparative genomics of the Sigatoka disease complex on banana suggests a link between parallel evolutionary changes in Pseudocercospora fijiensis and Pseudocercospora eumusae and increased virulence on the banana host.</title>
        <authorList>
            <person name="Chang T.-C."/>
            <person name="Salvucci A."/>
            <person name="Crous P.W."/>
            <person name="Stergiopoulos I."/>
        </authorList>
    </citation>
    <scope>NUCLEOTIDE SEQUENCE [LARGE SCALE GENOMIC DNA]</scope>
    <source>
        <strain evidence="3 4">CBS 114824</strain>
    </source>
</reference>
<feature type="compositionally biased region" description="Acidic residues" evidence="1">
    <location>
        <begin position="77"/>
        <end position="91"/>
    </location>
</feature>
<feature type="compositionally biased region" description="Acidic residues" evidence="1">
    <location>
        <begin position="171"/>
        <end position="191"/>
    </location>
</feature>
<dbReference type="Proteomes" id="UP000070133">
    <property type="component" value="Unassembled WGS sequence"/>
</dbReference>
<dbReference type="PROSITE" id="PS51184">
    <property type="entry name" value="JMJC"/>
    <property type="match status" value="1"/>
</dbReference>
<feature type="compositionally biased region" description="Low complexity" evidence="1">
    <location>
        <begin position="16"/>
        <end position="66"/>
    </location>
</feature>
<proteinExistence type="predicted"/>
<protein>
    <recommendedName>
        <fullName evidence="2">JmjC domain-containing protein</fullName>
    </recommendedName>
</protein>
<evidence type="ECO:0000259" key="2">
    <source>
        <dbReference type="PROSITE" id="PS51184"/>
    </source>
</evidence>
<evidence type="ECO:0000313" key="3">
    <source>
        <dbReference type="EMBL" id="KXS95341.1"/>
    </source>
</evidence>
<comment type="caution">
    <text evidence="3">The sequence shown here is derived from an EMBL/GenBank/DDBJ whole genome shotgun (WGS) entry which is preliminary data.</text>
</comment>
<feature type="compositionally biased region" description="Low complexity" evidence="1">
    <location>
        <begin position="642"/>
        <end position="659"/>
    </location>
</feature>
<dbReference type="AlphaFoldDB" id="A0A139GYU4"/>
<gene>
    <name evidence="3" type="ORF">AC578_5288</name>
</gene>
<accession>A0A139GYU4</accession>
<dbReference type="STRING" id="321146.A0A139GYU4"/>
<sequence>MVKTRGILAKEAAEQATAAAAPAVPTVPTSAATSTAVAGSTSSVTSPSPGAGVNKKRSAAAPASEPASKRKKTNDPPQDESADETAPDAEATEAVVGPSEADADHRFLHDASTEGALLVTTGKRTRAEVDDEGTHGQSSPKKARTASTVPSSSPRAAAPPTHVQEVPAETREEDAEERSDANVSDEAEEGSPDAKFLRDTIDEISKLKFEKKSRTNRSEDVRLMTPFLHSMIQPPREAVQVSLNFEKLDEDKAPAAYILTADDARSLLASDRVVEAPVFVAGGAKKLFDNGDSRRPFEQVLNDWFLDSEEVYVVDDPENRDIGERSIQWMRDHFLTNNGYVQYPWNFADILNPMNLMATPEFLESTNCRLLRDLDRAVLYSITPADICLEDCKNEKSDIDTCCKKHSMNLTELTALQNNLALWRGTLMLADAGAITLSHWDKTSFGTWISCYEGEIGFAWLSHPDQKVIDSFLKKSNTVVGTWLYKVIRPGESLYMPPGTIHTVFRRPQGTQTLGMAGYILRRSNLESWLSFLHRELQKDLKPKRNFANDHEIHIIPPLMERLGHFIELAKKEGTLDKFGGQAKVDRVEKLMKEVDNDIVRMRKFVAAARAPAASGKGSKPKGRKDSAAKRAPSKTTKAKGKASTGTGVKKTAAKPTATKGKKGSAKAAKQLERRAFVMTTF</sequence>